<dbReference type="OrthoDB" id="2792632at2759"/>
<dbReference type="PANTHER" id="PTHR46720:SF3">
    <property type="entry name" value="FAD-BINDING DOMAIN-CONTAINING PROTEIN-RELATED"/>
    <property type="match status" value="1"/>
</dbReference>
<dbReference type="Proteomes" id="UP000186601">
    <property type="component" value="Unassembled WGS sequence"/>
</dbReference>
<dbReference type="GO" id="GO:0044550">
    <property type="term" value="P:secondary metabolite biosynthetic process"/>
    <property type="evidence" value="ECO:0007669"/>
    <property type="project" value="TreeGrafter"/>
</dbReference>
<protein>
    <submittedName>
        <fullName evidence="4">Uncharacterized protein</fullName>
    </submittedName>
</protein>
<dbReference type="GO" id="GO:0016491">
    <property type="term" value="F:oxidoreductase activity"/>
    <property type="evidence" value="ECO:0007669"/>
    <property type="project" value="UniProtKB-KW"/>
</dbReference>
<reference evidence="4 5" key="1">
    <citation type="submission" date="2018-02" db="EMBL/GenBank/DDBJ databases">
        <title>Genome sequence of the basidiomycete white-rot fungus Phlebia centrifuga.</title>
        <authorList>
            <person name="Granchi Z."/>
            <person name="Peng M."/>
            <person name="de Vries R.P."/>
            <person name="Hilden K."/>
            <person name="Makela M.R."/>
            <person name="Grigoriev I."/>
            <person name="Riley R."/>
        </authorList>
    </citation>
    <scope>NUCLEOTIDE SEQUENCE [LARGE SCALE GENOMIC DNA]</scope>
    <source>
        <strain evidence="4 5">FBCC195</strain>
    </source>
</reference>
<proteinExistence type="predicted"/>
<organism evidence="4 5">
    <name type="scientific">Hermanssonia centrifuga</name>
    <dbReference type="NCBI Taxonomy" id="98765"/>
    <lineage>
        <taxon>Eukaryota</taxon>
        <taxon>Fungi</taxon>
        <taxon>Dikarya</taxon>
        <taxon>Basidiomycota</taxon>
        <taxon>Agaricomycotina</taxon>
        <taxon>Agaricomycetes</taxon>
        <taxon>Polyporales</taxon>
        <taxon>Meruliaceae</taxon>
        <taxon>Hermanssonia</taxon>
    </lineage>
</organism>
<dbReference type="EMBL" id="MLYV02001056">
    <property type="protein sequence ID" value="PSR73846.1"/>
    <property type="molecule type" value="Genomic_DNA"/>
</dbReference>
<keyword evidence="3" id="KW-0560">Oxidoreductase</keyword>
<dbReference type="Gene3D" id="3.50.50.60">
    <property type="entry name" value="FAD/NAD(P)-binding domain"/>
    <property type="match status" value="1"/>
</dbReference>
<evidence type="ECO:0000256" key="1">
    <source>
        <dbReference type="ARBA" id="ARBA00022630"/>
    </source>
</evidence>
<keyword evidence="1" id="KW-0285">Flavoprotein</keyword>
<accession>A0A2R6NN89</accession>
<dbReference type="STRING" id="98765.A0A2R6NN89"/>
<comment type="caution">
    <text evidence="4">The sequence shown here is derived from an EMBL/GenBank/DDBJ whole genome shotgun (WGS) entry which is preliminary data.</text>
</comment>
<dbReference type="SUPFAM" id="SSF51905">
    <property type="entry name" value="FAD/NAD(P)-binding domain"/>
    <property type="match status" value="1"/>
</dbReference>
<gene>
    <name evidence="4" type="ORF">PHLCEN_2v10328</name>
</gene>
<evidence type="ECO:0000256" key="2">
    <source>
        <dbReference type="ARBA" id="ARBA00022827"/>
    </source>
</evidence>
<evidence type="ECO:0000313" key="4">
    <source>
        <dbReference type="EMBL" id="PSR73846.1"/>
    </source>
</evidence>
<evidence type="ECO:0000256" key="3">
    <source>
        <dbReference type="ARBA" id="ARBA00023002"/>
    </source>
</evidence>
<dbReference type="InterPro" id="IPR036188">
    <property type="entry name" value="FAD/NAD-bd_sf"/>
</dbReference>
<sequence length="126" mass="14030">MLPHLGAGAGQAIEDAYLLAKLLSHPQLTNQNVEVGAPFVSIRIKFDMVLQVYDEIRRPRAQSVWEGSIRAGDIYEGYGISGSSPEGMRKDLEGIADFVWEHDLNQDMQQATIRLQQLGIFVNETS</sequence>
<dbReference type="PANTHER" id="PTHR46720">
    <property type="entry name" value="HYDROXYLASE, PUTATIVE (AFU_ORTHOLOGUE AFUA_3G01460)-RELATED"/>
    <property type="match status" value="1"/>
</dbReference>
<evidence type="ECO:0000313" key="5">
    <source>
        <dbReference type="Proteomes" id="UP000186601"/>
    </source>
</evidence>
<dbReference type="AlphaFoldDB" id="A0A2R6NN89"/>
<keyword evidence="5" id="KW-1185">Reference proteome</keyword>
<keyword evidence="2" id="KW-0274">FAD</keyword>
<name>A0A2R6NN89_9APHY</name>
<dbReference type="InterPro" id="IPR051104">
    <property type="entry name" value="FAD_monoxygenase"/>
</dbReference>